<accession>A0AAU8A4T4</accession>
<keyword evidence="6" id="KW-0732">Signal</keyword>
<dbReference type="Gene3D" id="3.10.50.40">
    <property type="match status" value="1"/>
</dbReference>
<evidence type="ECO:0000259" key="7">
    <source>
        <dbReference type="PROSITE" id="PS50198"/>
    </source>
</evidence>
<evidence type="ECO:0000256" key="1">
    <source>
        <dbReference type="ARBA" id="ARBA00000971"/>
    </source>
</evidence>
<evidence type="ECO:0000256" key="3">
    <source>
        <dbReference type="ARBA" id="ARBA00013194"/>
    </source>
</evidence>
<dbReference type="InterPro" id="IPR000297">
    <property type="entry name" value="PPIase_PpiC"/>
</dbReference>
<feature type="domain" description="PpiC" evidence="7">
    <location>
        <begin position="127"/>
        <end position="218"/>
    </location>
</feature>
<keyword evidence="5 8" id="KW-0413">Isomerase</keyword>
<name>A0AAU8A4T4_9BURK</name>
<dbReference type="EC" id="5.2.1.8" evidence="3"/>
<dbReference type="InterPro" id="IPR046357">
    <property type="entry name" value="PPIase_dom_sf"/>
</dbReference>
<keyword evidence="4 5" id="KW-0697">Rotamase</keyword>
<evidence type="ECO:0000256" key="5">
    <source>
        <dbReference type="PROSITE-ProRule" id="PRU00278"/>
    </source>
</evidence>
<proteinExistence type="inferred from homology"/>
<organism evidence="8">
    <name type="scientific">Polynucleobacter sp. UK-FUSCHL-C3</name>
    <dbReference type="NCBI Taxonomy" id="2955208"/>
    <lineage>
        <taxon>Bacteria</taxon>
        <taxon>Pseudomonadati</taxon>
        <taxon>Pseudomonadota</taxon>
        <taxon>Betaproteobacteria</taxon>
        <taxon>Burkholderiales</taxon>
        <taxon>Burkholderiaceae</taxon>
        <taxon>Polynucleobacter</taxon>
    </lineage>
</organism>
<feature type="signal peptide" evidence="6">
    <location>
        <begin position="1"/>
        <end position="22"/>
    </location>
</feature>
<comment type="similarity">
    <text evidence="2">Belongs to the PpiC/parvulin rotamase family.</text>
</comment>
<dbReference type="SUPFAM" id="SSF109998">
    <property type="entry name" value="Triger factor/SurA peptide-binding domain-like"/>
    <property type="match status" value="1"/>
</dbReference>
<dbReference type="RefSeq" id="WP_353439776.1">
    <property type="nucleotide sequence ID" value="NZ_CP099959.1"/>
</dbReference>
<evidence type="ECO:0000256" key="4">
    <source>
        <dbReference type="ARBA" id="ARBA00023110"/>
    </source>
</evidence>
<dbReference type="Gene3D" id="1.10.4030.10">
    <property type="entry name" value="Porin chaperone SurA, peptide-binding domain"/>
    <property type="match status" value="1"/>
</dbReference>
<dbReference type="PANTHER" id="PTHR47245">
    <property type="entry name" value="PEPTIDYLPROLYL ISOMERASE"/>
    <property type="match status" value="1"/>
</dbReference>
<dbReference type="GO" id="GO:0003755">
    <property type="term" value="F:peptidyl-prolyl cis-trans isomerase activity"/>
    <property type="evidence" value="ECO:0007669"/>
    <property type="project" value="UniProtKB-KW"/>
</dbReference>
<feature type="chain" id="PRO_5043515516" description="peptidylprolyl isomerase" evidence="6">
    <location>
        <begin position="23"/>
        <end position="263"/>
    </location>
</feature>
<sequence length="263" mass="29428">MLNSKKILVALSFAFVTTAVSAQNAAIVNGKAIPKAQLDRLIKNSGQSATDPKIREQGRELLITRELVIQESDKRGLTQKEEVKDQMEQARLGVLVSALFDDYIDKGGITEDDYKAAYESVKSQFGGKEYKVRHILVEKESEAKALIAKIKAGAKFEDLAKANSKDPGSAPNGGDLDWVSDKALVPEFSKVMVTLKKGQMTDQPVKTQFGWHIIKLEDVRDVKVPTMAEIKDQLKQMMLQDQAWQKAKFAEMMKKMREKARIE</sequence>
<protein>
    <recommendedName>
        <fullName evidence="3">peptidylprolyl isomerase</fullName>
        <ecNumber evidence="3">5.2.1.8</ecNumber>
    </recommendedName>
</protein>
<gene>
    <name evidence="8" type="ORF">NKE59_04360</name>
</gene>
<dbReference type="PANTHER" id="PTHR47245:SF2">
    <property type="entry name" value="PEPTIDYL-PROLYL CIS-TRANS ISOMERASE HP_0175-RELATED"/>
    <property type="match status" value="1"/>
</dbReference>
<evidence type="ECO:0000256" key="2">
    <source>
        <dbReference type="ARBA" id="ARBA00007656"/>
    </source>
</evidence>
<evidence type="ECO:0000256" key="6">
    <source>
        <dbReference type="SAM" id="SignalP"/>
    </source>
</evidence>
<reference evidence="8" key="1">
    <citation type="submission" date="2022-06" db="EMBL/GenBank/DDBJ databases">
        <title>New Polynucleobacter species.</title>
        <authorList>
            <person name="Hahn M.W."/>
        </authorList>
    </citation>
    <scope>NUCLEOTIDE SEQUENCE</scope>
    <source>
        <strain evidence="8">UK-FUSCHL-C3</strain>
    </source>
</reference>
<dbReference type="AlphaFoldDB" id="A0AAU8A4T4"/>
<evidence type="ECO:0000313" key="8">
    <source>
        <dbReference type="EMBL" id="XCC58523.1"/>
    </source>
</evidence>
<comment type="catalytic activity">
    <reaction evidence="1">
        <text>[protein]-peptidylproline (omega=180) = [protein]-peptidylproline (omega=0)</text>
        <dbReference type="Rhea" id="RHEA:16237"/>
        <dbReference type="Rhea" id="RHEA-COMP:10747"/>
        <dbReference type="Rhea" id="RHEA-COMP:10748"/>
        <dbReference type="ChEBI" id="CHEBI:83833"/>
        <dbReference type="ChEBI" id="CHEBI:83834"/>
        <dbReference type="EC" id="5.2.1.8"/>
    </reaction>
</comment>
<dbReference type="SUPFAM" id="SSF54534">
    <property type="entry name" value="FKBP-like"/>
    <property type="match status" value="1"/>
</dbReference>
<dbReference type="PROSITE" id="PS50198">
    <property type="entry name" value="PPIC_PPIASE_2"/>
    <property type="match status" value="1"/>
</dbReference>
<dbReference type="InterPro" id="IPR027304">
    <property type="entry name" value="Trigger_fact/SurA_dom_sf"/>
</dbReference>
<dbReference type="InterPro" id="IPR050245">
    <property type="entry name" value="PrsA_foldase"/>
</dbReference>
<dbReference type="Pfam" id="PF13616">
    <property type="entry name" value="Rotamase_3"/>
    <property type="match status" value="1"/>
</dbReference>
<dbReference type="EMBL" id="CP099959">
    <property type="protein sequence ID" value="XCC58523.1"/>
    <property type="molecule type" value="Genomic_DNA"/>
</dbReference>